<comment type="caution">
    <text evidence="4">The sequence shown here is derived from an EMBL/GenBank/DDBJ whole genome shotgun (WGS) entry which is preliminary data.</text>
</comment>
<dbReference type="PANTHER" id="PTHR18964">
    <property type="entry name" value="ROK (REPRESSOR, ORF, KINASE) FAMILY"/>
    <property type="match status" value="1"/>
</dbReference>
<comment type="similarity">
    <text evidence="2">Belongs to the ROK (NagC/XylR) family.</text>
</comment>
<dbReference type="InterPro" id="IPR036388">
    <property type="entry name" value="WH-like_DNA-bd_sf"/>
</dbReference>
<dbReference type="InterPro" id="IPR043129">
    <property type="entry name" value="ATPase_NBD"/>
</dbReference>
<proteinExistence type="inferred from homology"/>
<dbReference type="Gene3D" id="1.10.10.10">
    <property type="entry name" value="Winged helix-like DNA-binding domain superfamily/Winged helix DNA-binding domain"/>
    <property type="match status" value="1"/>
</dbReference>
<protein>
    <submittedName>
        <fullName evidence="4">ROK family transcriptional regulator</fullName>
    </submittedName>
</protein>
<dbReference type="Gene3D" id="3.30.420.40">
    <property type="match status" value="2"/>
</dbReference>
<evidence type="ECO:0000256" key="3">
    <source>
        <dbReference type="ARBA" id="ARBA00022629"/>
    </source>
</evidence>
<dbReference type="InterPro" id="IPR000600">
    <property type="entry name" value="ROK"/>
</dbReference>
<dbReference type="Pfam" id="PF00480">
    <property type="entry name" value="ROK"/>
    <property type="match status" value="1"/>
</dbReference>
<dbReference type="EMBL" id="JACOQK010000001">
    <property type="protein sequence ID" value="MBC5787681.1"/>
    <property type="molecule type" value="Genomic_DNA"/>
</dbReference>
<dbReference type="SUPFAM" id="SSF46785">
    <property type="entry name" value="Winged helix' DNA-binding domain"/>
    <property type="match status" value="1"/>
</dbReference>
<name>A0ABR7IRA1_9CLOT</name>
<gene>
    <name evidence="4" type="ORF">H8Z77_06570</name>
</gene>
<comment type="function">
    <text evidence="1">Transcriptional repressor of xylose-utilizing enzymes.</text>
</comment>
<evidence type="ECO:0000256" key="1">
    <source>
        <dbReference type="ARBA" id="ARBA00002486"/>
    </source>
</evidence>
<dbReference type="Pfam" id="PF13412">
    <property type="entry name" value="HTH_24"/>
    <property type="match status" value="1"/>
</dbReference>
<dbReference type="SUPFAM" id="SSF53067">
    <property type="entry name" value="Actin-like ATPase domain"/>
    <property type="match status" value="2"/>
</dbReference>
<dbReference type="InterPro" id="IPR036390">
    <property type="entry name" value="WH_DNA-bd_sf"/>
</dbReference>
<accession>A0ABR7IRA1</accession>
<dbReference type="Proteomes" id="UP000649151">
    <property type="component" value="Unassembled WGS sequence"/>
</dbReference>
<evidence type="ECO:0000313" key="4">
    <source>
        <dbReference type="EMBL" id="MBC5787681.1"/>
    </source>
</evidence>
<evidence type="ECO:0000313" key="5">
    <source>
        <dbReference type="Proteomes" id="UP000649151"/>
    </source>
</evidence>
<keyword evidence="5" id="KW-1185">Reference proteome</keyword>
<organism evidence="4 5">
    <name type="scientific">Clostridium facile</name>
    <dbReference type="NCBI Taxonomy" id="2763035"/>
    <lineage>
        <taxon>Bacteria</taxon>
        <taxon>Bacillati</taxon>
        <taxon>Bacillota</taxon>
        <taxon>Clostridia</taxon>
        <taxon>Eubacteriales</taxon>
        <taxon>Clostridiaceae</taxon>
        <taxon>Clostridium</taxon>
    </lineage>
</organism>
<keyword evidence="3" id="KW-0859">Xylose metabolism</keyword>
<dbReference type="PANTHER" id="PTHR18964:SF149">
    <property type="entry name" value="BIFUNCTIONAL UDP-N-ACETYLGLUCOSAMINE 2-EPIMERASE_N-ACETYLMANNOSAMINE KINASE"/>
    <property type="match status" value="1"/>
</dbReference>
<reference evidence="4 5" key="1">
    <citation type="submission" date="2020-08" db="EMBL/GenBank/DDBJ databases">
        <title>Genome public.</title>
        <authorList>
            <person name="Liu C."/>
            <person name="Sun Q."/>
        </authorList>
    </citation>
    <scope>NUCLEOTIDE SEQUENCE [LARGE SCALE GENOMIC DNA]</scope>
    <source>
        <strain evidence="4 5">NSJ-27</strain>
    </source>
</reference>
<dbReference type="RefSeq" id="WP_186996532.1">
    <property type="nucleotide sequence ID" value="NZ_JACOQK010000001.1"/>
</dbReference>
<evidence type="ECO:0000256" key="2">
    <source>
        <dbReference type="ARBA" id="ARBA00006479"/>
    </source>
</evidence>
<sequence length="418" mass="46537">MEQSGISKLDLKRCNRMQILKLLRQHGPTSRIDISRSLELTRAAVTIITNEMMENGILYKKGEANPNGKKATRGRKKVLIDIAPNYKFVFGVVVDRGVISVGLSNLNGDVLGKRSERLPDMLNVQRMLDSIARHAKDIKAESCLTNDQILGMGLCIPTQHFTELGVIPKGEKMDFTPLTKPLEEILGYRVVAEELVNSLALADIDFGYEEDKKPRNMVFVRYRKDITSSVIIDNSIYFGIHHNACQFGHLVVDPNGQHCKFCGCDGCLSTIISGEAMTKKIDAIYSPENTPKLFAALGPDSKAPGQRVLNEANLFGDPKICDIIADCAKYFAMAIINTVRMYDSEKIVFFGKMFENSALVNFLRQQLSSYLDSEMLSLISISKIKTKAIYLAGCSTAVRELFIKRGGLDDNSFIETED</sequence>
<keyword evidence="3" id="KW-0119">Carbohydrate metabolism</keyword>